<organism evidence="3 4">
    <name type="scientific">Catenovulum sediminis</name>
    <dbReference type="NCBI Taxonomy" id="1740262"/>
    <lineage>
        <taxon>Bacteria</taxon>
        <taxon>Pseudomonadati</taxon>
        <taxon>Pseudomonadota</taxon>
        <taxon>Gammaproteobacteria</taxon>
        <taxon>Alteromonadales</taxon>
        <taxon>Alteromonadaceae</taxon>
        <taxon>Catenovulum</taxon>
    </lineage>
</organism>
<dbReference type="Proteomes" id="UP001467690">
    <property type="component" value="Unassembled WGS sequence"/>
</dbReference>
<sequence>MQITKGLSLLIAILCCFTNLVAASPKISGELKKWHSIHLTFDGPYVSEMDTENPFTHYQFNTTFTHQQTKKQYTVPGFFAADGDAANTGAAAGNKWRVIFNPDEVGLWRWHVSFKKAPFIAVSELINSGYSVAGVDNLNGTFVVTKSDKKLPDFRARGRLQYINQPYLKFADDGYFIKAGPDSPENLLSYKDFDGSFKSDGHKDQLVKSWQAHQQDWQEGNPNWQNGKGKSLIGALNYIASKGMNSISFLTMNILGDDQNVFPYVDYDTYDRFDVSKLAQWDIVFSHAQSLGLFLHFKTQEAENQGLLDNGGLGLHRQLYYRELIARFGHHLALNWNMGEENGNWYPAHQTMPQASNQRIAMARYFHQHDPYKHHVVIHNGNFFDDLLGNDSYYSGVSLQTSQADFASAHDTVKRIRSWPVSNGRPFAVAVDEPGDAQFALQPDKYNPSHDAARMNGLWGALTAGAWGTEWYFGYKREHSDLTAEDWRSRDKFWQQAKHAIDFFELIEVEFQLAKNLDEDVINGWGLGKRGDFYILYSKDASQLLQLKLPQGQAKYSIHWYNPRAGGALVQGSKTEITIDVPLKYYFQKVKAEIGTPPNDINKDWVVLVKRI</sequence>
<reference evidence="3 4" key="1">
    <citation type="submission" date="2024-06" db="EMBL/GenBank/DDBJ databases">
        <authorList>
            <person name="Chen R.Y."/>
        </authorList>
    </citation>
    <scope>NUCLEOTIDE SEQUENCE [LARGE SCALE GENOMIC DNA]</scope>
    <source>
        <strain evidence="3 4">D2</strain>
    </source>
</reference>
<keyword evidence="1" id="KW-0732">Signal</keyword>
<evidence type="ECO:0000256" key="1">
    <source>
        <dbReference type="SAM" id="SignalP"/>
    </source>
</evidence>
<dbReference type="EMBL" id="JBELOE010000078">
    <property type="protein sequence ID" value="MER2490975.1"/>
    <property type="molecule type" value="Genomic_DNA"/>
</dbReference>
<protein>
    <submittedName>
        <fullName evidence="3">DUF5060 domain-containing protein</fullName>
    </submittedName>
</protein>
<dbReference type="RefSeq" id="WP_350400742.1">
    <property type="nucleotide sequence ID" value="NZ_JBELOE010000078.1"/>
</dbReference>
<name>A0ABV1RDI7_9ALTE</name>
<dbReference type="Gene3D" id="2.60.40.10">
    <property type="entry name" value="Immunoglobulins"/>
    <property type="match status" value="1"/>
</dbReference>
<evidence type="ECO:0000259" key="2">
    <source>
        <dbReference type="Pfam" id="PF16586"/>
    </source>
</evidence>
<dbReference type="InterPro" id="IPR013783">
    <property type="entry name" value="Ig-like_fold"/>
</dbReference>
<accession>A0ABV1RDI7</accession>
<evidence type="ECO:0000313" key="3">
    <source>
        <dbReference type="EMBL" id="MER2490975.1"/>
    </source>
</evidence>
<dbReference type="InterPro" id="IPR032260">
    <property type="entry name" value="DUF5060"/>
</dbReference>
<proteinExistence type="predicted"/>
<dbReference type="Pfam" id="PF16586">
    <property type="entry name" value="DUF5060"/>
    <property type="match status" value="1"/>
</dbReference>
<feature type="domain" description="DUF5060" evidence="2">
    <location>
        <begin position="31"/>
        <end position="115"/>
    </location>
</feature>
<gene>
    <name evidence="3" type="ORF">ABS311_03645</name>
</gene>
<comment type="caution">
    <text evidence="3">The sequence shown here is derived from an EMBL/GenBank/DDBJ whole genome shotgun (WGS) entry which is preliminary data.</text>
</comment>
<keyword evidence="4" id="KW-1185">Reference proteome</keyword>
<feature type="signal peptide" evidence="1">
    <location>
        <begin position="1"/>
        <end position="22"/>
    </location>
</feature>
<evidence type="ECO:0000313" key="4">
    <source>
        <dbReference type="Proteomes" id="UP001467690"/>
    </source>
</evidence>
<feature type="chain" id="PRO_5046789125" evidence="1">
    <location>
        <begin position="23"/>
        <end position="612"/>
    </location>
</feature>
<dbReference type="Gene3D" id="3.20.20.80">
    <property type="entry name" value="Glycosidases"/>
    <property type="match status" value="1"/>
</dbReference>